<dbReference type="PANTHER" id="PTHR10509:SF85">
    <property type="entry name" value="O-METHYLTRANSFERASE RV1220C-RELATED"/>
    <property type="match status" value="1"/>
</dbReference>
<dbReference type="Pfam" id="PF01596">
    <property type="entry name" value="Methyltransf_3"/>
    <property type="match status" value="1"/>
</dbReference>
<proteinExistence type="predicted"/>
<organism evidence="4 5">
    <name type="scientific">Demequina lutea</name>
    <dbReference type="NCBI Taxonomy" id="431489"/>
    <lineage>
        <taxon>Bacteria</taxon>
        <taxon>Bacillati</taxon>
        <taxon>Actinomycetota</taxon>
        <taxon>Actinomycetes</taxon>
        <taxon>Micrococcales</taxon>
        <taxon>Demequinaceae</taxon>
        <taxon>Demequina</taxon>
    </lineage>
</organism>
<dbReference type="EMBL" id="JACBZO010000001">
    <property type="protein sequence ID" value="NYI42256.1"/>
    <property type="molecule type" value="Genomic_DNA"/>
</dbReference>
<dbReference type="Proteomes" id="UP000547973">
    <property type="component" value="Unassembled WGS sequence"/>
</dbReference>
<reference evidence="4 5" key="1">
    <citation type="submission" date="2020-07" db="EMBL/GenBank/DDBJ databases">
        <title>Sequencing the genomes of 1000 actinobacteria strains.</title>
        <authorList>
            <person name="Klenk H.-P."/>
        </authorList>
    </citation>
    <scope>NUCLEOTIDE SEQUENCE [LARGE SCALE GENOMIC DNA]</scope>
    <source>
        <strain evidence="4 5">DSM 19970</strain>
    </source>
</reference>
<evidence type="ECO:0000256" key="3">
    <source>
        <dbReference type="ARBA" id="ARBA00022691"/>
    </source>
</evidence>
<keyword evidence="3" id="KW-0949">S-adenosyl-L-methionine</keyword>
<dbReference type="GO" id="GO:0008757">
    <property type="term" value="F:S-adenosylmethionine-dependent methyltransferase activity"/>
    <property type="evidence" value="ECO:0007669"/>
    <property type="project" value="TreeGrafter"/>
</dbReference>
<keyword evidence="1 4" id="KW-0489">Methyltransferase</keyword>
<protein>
    <submittedName>
        <fullName evidence="4">Putative O-methyltransferase YrrM</fullName>
    </submittedName>
</protein>
<dbReference type="InterPro" id="IPR029063">
    <property type="entry name" value="SAM-dependent_MTases_sf"/>
</dbReference>
<dbReference type="SUPFAM" id="SSF53335">
    <property type="entry name" value="S-adenosyl-L-methionine-dependent methyltransferases"/>
    <property type="match status" value="1"/>
</dbReference>
<evidence type="ECO:0000313" key="4">
    <source>
        <dbReference type="EMBL" id="NYI42256.1"/>
    </source>
</evidence>
<dbReference type="RefSeq" id="WP_062074114.1">
    <property type="nucleotide sequence ID" value="NZ_BBRC01000002.1"/>
</dbReference>
<dbReference type="CDD" id="cd02440">
    <property type="entry name" value="AdoMet_MTases"/>
    <property type="match status" value="1"/>
</dbReference>
<evidence type="ECO:0000256" key="1">
    <source>
        <dbReference type="ARBA" id="ARBA00022603"/>
    </source>
</evidence>
<keyword evidence="5" id="KW-1185">Reference proteome</keyword>
<dbReference type="AlphaFoldDB" id="A0A7Z0CI72"/>
<dbReference type="PANTHER" id="PTHR10509">
    <property type="entry name" value="O-METHYLTRANSFERASE-RELATED"/>
    <property type="match status" value="1"/>
</dbReference>
<dbReference type="InterPro" id="IPR050362">
    <property type="entry name" value="Cation-dep_OMT"/>
</dbReference>
<name>A0A7Z0CI72_9MICO</name>
<dbReference type="OrthoDB" id="4774874at2"/>
<evidence type="ECO:0000313" key="5">
    <source>
        <dbReference type="Proteomes" id="UP000547973"/>
    </source>
</evidence>
<dbReference type="InterPro" id="IPR002935">
    <property type="entry name" value="SAM_O-MeTrfase"/>
</dbReference>
<dbReference type="Gene3D" id="3.40.50.150">
    <property type="entry name" value="Vaccinia Virus protein VP39"/>
    <property type="match status" value="1"/>
</dbReference>
<gene>
    <name evidence="4" type="ORF">BKA03_002375</name>
</gene>
<sequence length="210" mass="22189">MTIDPAIEAFADDFAREDEVLLAARDTADDLGVEPLTPGAGAALTVLTMAAHPKTIVEIGTGVGVSGIYLLRGMHPAGVLTTIDVEPEHHKAARASFMAAGFAPERVRLITGRALDVLPRLTDGGYDLVLIDGKRTEFPAYLDEARRLVRPGGMIVVAHALARGRVADPAQRDPDTTAVREALRSVRRTEAENSSLIPIGDGLLVVIVGG</sequence>
<evidence type="ECO:0000256" key="2">
    <source>
        <dbReference type="ARBA" id="ARBA00022679"/>
    </source>
</evidence>
<dbReference type="PROSITE" id="PS51682">
    <property type="entry name" value="SAM_OMT_I"/>
    <property type="match status" value="1"/>
</dbReference>
<accession>A0A7Z0CI72</accession>
<keyword evidence="2 4" id="KW-0808">Transferase</keyword>
<comment type="caution">
    <text evidence="4">The sequence shown here is derived from an EMBL/GenBank/DDBJ whole genome shotgun (WGS) entry which is preliminary data.</text>
</comment>
<dbReference type="GO" id="GO:0008171">
    <property type="term" value="F:O-methyltransferase activity"/>
    <property type="evidence" value="ECO:0007669"/>
    <property type="project" value="InterPro"/>
</dbReference>
<dbReference type="GO" id="GO:0032259">
    <property type="term" value="P:methylation"/>
    <property type="evidence" value="ECO:0007669"/>
    <property type="project" value="UniProtKB-KW"/>
</dbReference>